<dbReference type="GO" id="GO:0005814">
    <property type="term" value="C:centriole"/>
    <property type="evidence" value="ECO:0007669"/>
    <property type="project" value="TreeGrafter"/>
</dbReference>
<evidence type="ECO:0000256" key="1">
    <source>
        <dbReference type="SAM" id="MobiDB-lite"/>
    </source>
</evidence>
<dbReference type="Ensembl" id="ENSEBUT00000011002.1">
    <property type="protein sequence ID" value="ENSEBUP00000010456.1"/>
    <property type="gene ID" value="ENSEBUG00000006730.1"/>
</dbReference>
<dbReference type="InterPro" id="IPR029246">
    <property type="entry name" value="TALPID3"/>
</dbReference>
<organism evidence="2 3">
    <name type="scientific">Eptatretus burgeri</name>
    <name type="common">Inshore hagfish</name>
    <dbReference type="NCBI Taxonomy" id="7764"/>
    <lineage>
        <taxon>Eukaryota</taxon>
        <taxon>Metazoa</taxon>
        <taxon>Chordata</taxon>
        <taxon>Craniata</taxon>
        <taxon>Vertebrata</taxon>
        <taxon>Cyclostomata</taxon>
        <taxon>Myxini</taxon>
        <taxon>Myxiniformes</taxon>
        <taxon>Myxinidae</taxon>
        <taxon>Eptatretinae</taxon>
        <taxon>Eptatretus</taxon>
    </lineage>
</organism>
<dbReference type="PANTHER" id="PTHR15721:SF2">
    <property type="entry name" value="PROTEIN TALPID3"/>
    <property type="match status" value="1"/>
</dbReference>
<dbReference type="AlphaFoldDB" id="A0A8C4Q5T1"/>
<keyword evidence="3" id="KW-1185">Reference proteome</keyword>
<reference evidence="2" key="1">
    <citation type="submission" date="2025-08" db="UniProtKB">
        <authorList>
            <consortium name="Ensembl"/>
        </authorList>
    </citation>
    <scope>IDENTIFICATION</scope>
</reference>
<evidence type="ECO:0000313" key="3">
    <source>
        <dbReference type="Proteomes" id="UP000694388"/>
    </source>
</evidence>
<evidence type="ECO:0000313" key="2">
    <source>
        <dbReference type="Ensembl" id="ENSEBUP00000010456.1"/>
    </source>
</evidence>
<dbReference type="PANTHER" id="PTHR15721">
    <property type="entry name" value="KIAA0586 PROTEIN"/>
    <property type="match status" value="1"/>
</dbReference>
<dbReference type="GO" id="GO:0007224">
    <property type="term" value="P:smoothened signaling pathway"/>
    <property type="evidence" value="ECO:0007669"/>
    <property type="project" value="InterPro"/>
</dbReference>
<feature type="compositionally biased region" description="Polar residues" evidence="1">
    <location>
        <begin position="202"/>
        <end position="216"/>
    </location>
</feature>
<dbReference type="GO" id="GO:0036064">
    <property type="term" value="C:ciliary basal body"/>
    <property type="evidence" value="ECO:0007669"/>
    <property type="project" value="TreeGrafter"/>
</dbReference>
<name>A0A8C4Q5T1_EPTBU</name>
<feature type="region of interest" description="Disordered" evidence="1">
    <location>
        <begin position="1"/>
        <end position="44"/>
    </location>
</feature>
<feature type="region of interest" description="Disordered" evidence="1">
    <location>
        <begin position="191"/>
        <end position="237"/>
    </location>
</feature>
<feature type="compositionally biased region" description="Basic and acidic residues" evidence="1">
    <location>
        <begin position="332"/>
        <end position="341"/>
    </location>
</feature>
<proteinExistence type="predicted"/>
<dbReference type="Proteomes" id="UP000694388">
    <property type="component" value="Unplaced"/>
</dbReference>
<protein>
    <submittedName>
        <fullName evidence="2">Uncharacterized protein</fullName>
    </submittedName>
</protein>
<sequence length="341" mass="36671">MKNSTSPCHRANRDSRSTFKGRASECNASSQGSPPEEAGFPGNSCVATPAVEQVSVEDDPFPGFTQPVIQLDGGYTCSVPDPSHQHGAESAASAYDVIEEQIRCRQSVEQRALVWLEKEVLEHVLGTLPLYAQSLVENVPGVQDHTSHTKQMGESSHIQAVELSKTPVDSALVSRLVTNALKEMVVDLVGRSRSTEQPPDLQLSSTDGQPANGVDNSSREFTLKQTPSPVPSPTQRECIAVPKPTPPSTMSGEEALQCKPQVVVTEEPKDSSLHQIQHMSIDPDVIKLAVSPEPTPPQEGSASPDMYGQNPWSGCDLPLTEEALSPDCDVGEEPKKSPHPM</sequence>
<reference evidence="2" key="2">
    <citation type="submission" date="2025-09" db="UniProtKB">
        <authorList>
            <consortium name="Ensembl"/>
        </authorList>
    </citation>
    <scope>IDENTIFICATION</scope>
</reference>
<feature type="region of interest" description="Disordered" evidence="1">
    <location>
        <begin position="290"/>
        <end position="341"/>
    </location>
</feature>
<accession>A0A8C4Q5T1</accession>